<keyword evidence="2" id="KW-0812">Transmembrane</keyword>
<dbReference type="ExpressionAtlas" id="Q9LPE1">
    <property type="expression patterns" value="baseline and differential"/>
</dbReference>
<feature type="region of interest" description="Disordered" evidence="1">
    <location>
        <begin position="1"/>
        <end position="41"/>
    </location>
</feature>
<dbReference type="TAIR" id="AT1G44890"/>
<evidence type="ECO:0000256" key="2">
    <source>
        <dbReference type="SAM" id="Phobius"/>
    </source>
</evidence>
<keyword evidence="2" id="KW-1133">Transmembrane helix</keyword>
<evidence type="ECO:0000313" key="3">
    <source>
        <dbReference type="EMBL" id="AAF78273.1"/>
    </source>
</evidence>
<reference evidence="3" key="2">
    <citation type="submission" date="2000-06" db="EMBL/GenBank/DDBJ databases">
        <title>The sequence of BAC T12C22 from Arabidopsis thaliana chromosome 1.</title>
        <authorList>
            <person name="Liu S."/>
            <person name="Vaysberg M."/>
            <person name="Sakano H."/>
            <person name="Lee J."/>
            <person name="Lenz C."/>
            <person name="Pham P."/>
            <person name="Toriumi M."/>
            <person name="Yu G."/>
            <person name="Chin C."/>
            <person name="Chiou J."/>
            <person name="Choi E."/>
            <person name="Chung M."/>
            <person name="Gonzalez A."/>
            <person name="Howng B."/>
            <person name="Liu A."/>
            <person name="Altafi H."/>
            <person name="Brooks S."/>
            <person name="Buehler E."/>
            <person name="Chao Q."/>
            <person name="Conn L."/>
            <person name="Conway A."/>
            <person name="Hansen N."/>
            <person name="Johnson-Hopson C."/>
            <person name="Khan S."/>
            <person name="Kim C."/>
            <person name="Lam B."/>
            <person name="Miranda M."/>
            <person name="Nguyen M."/>
            <person name="Palm C."/>
            <person name="Shinn P."/>
            <person name="Southwick A."/>
            <person name="Davis R."/>
            <person name="Ecker J."/>
            <person name="Federspiel N."/>
            <person name="Theologis A."/>
        </authorList>
    </citation>
    <scope>NUCLEOTIDE SEQUENCE</scope>
</reference>
<feature type="transmembrane region" description="Helical" evidence="2">
    <location>
        <begin position="190"/>
        <end position="210"/>
    </location>
</feature>
<keyword evidence="2" id="KW-0472">Membrane</keyword>
<evidence type="ECO:0000256" key="1">
    <source>
        <dbReference type="SAM" id="MobiDB-lite"/>
    </source>
</evidence>
<reference key="1">
    <citation type="journal article" date="2000" name="Nature">
        <title>Sequence and analysis of chromosome 1 of the plant Arabidopsis thaliana.</title>
        <authorList>
            <person name="Theologis A."/>
            <person name="Ecker J.R."/>
            <person name="Palm C.J."/>
            <person name="Federspiel N.A."/>
            <person name="Kaul S."/>
            <person name="White O."/>
            <person name="Alonso J."/>
            <person name="Altafi H."/>
            <person name="Araujo R."/>
            <person name="Bowman C.L."/>
            <person name="Brooks S.Y."/>
            <person name="Buehler E."/>
            <person name="Chan A."/>
            <person name="Chao Q."/>
            <person name="Chen H."/>
            <person name="Cheuk R.F."/>
            <person name="Chin C.W."/>
            <person name="Chung M.K."/>
            <person name="Conn L."/>
            <person name="Conway A.B."/>
            <person name="Conway A.R."/>
            <person name="Creasy T.H."/>
            <person name="Dewar K."/>
            <person name="Dunn P."/>
            <person name="Etgu P."/>
            <person name="Feldblyum T.V."/>
            <person name="Feng J."/>
            <person name="Fong B."/>
            <person name="Fujii C.Y."/>
            <person name="Gill J.E."/>
            <person name="Goldsmith A.D."/>
            <person name="Haas B."/>
            <person name="Hansen N.F."/>
            <person name="Hughes B."/>
            <person name="Huizar L."/>
            <person name="Hunter J.L."/>
            <person name="Jenkins J."/>
            <person name="Johnson-Hopson C."/>
            <person name="Khan S."/>
            <person name="Khaykin E."/>
            <person name="Kim C.J."/>
            <person name="Koo H.L."/>
            <person name="Kremenetskaia I."/>
            <person name="Kurtz D.B."/>
            <person name="Kwan A."/>
            <person name="Lam B."/>
            <person name="Langin-Hooper S."/>
            <person name="Lee A."/>
            <person name="Lee J.M."/>
            <person name="Lenz C.A."/>
            <person name="Li J.H."/>
            <person name="Li Y."/>
            <person name="Lin X."/>
            <person name="Liu S.X."/>
            <person name="Liu Z.A."/>
            <person name="Luros J.S."/>
            <person name="Maiti R."/>
            <person name="Marziali A."/>
            <person name="Militscher J."/>
            <person name="Miranda M."/>
            <person name="Nguyen M."/>
            <person name="Nierman W.C."/>
            <person name="Osborne B.I."/>
            <person name="Pai G."/>
            <person name="Peterson J."/>
            <person name="Pham P.K."/>
            <person name="Rizzo M."/>
            <person name="Rooney T."/>
            <person name="Rowley D."/>
            <person name="Sakano H."/>
            <person name="Salzberg S.L."/>
            <person name="Schwartz J.R."/>
            <person name="Shinn P."/>
            <person name="Southwick A.M."/>
            <person name="Sun H."/>
            <person name="Tallon L.J."/>
            <person name="Tambunga G."/>
            <person name="Toriumi M.J."/>
            <person name="Town C.D."/>
            <person name="Utterback T."/>
            <person name="Van Aken S."/>
            <person name="Vaysberg M."/>
            <person name="Vysotskaia V.S."/>
            <person name="Walker M."/>
            <person name="Wu D."/>
            <person name="Yu G."/>
            <person name="Fraser C.M."/>
            <person name="Venter J.C."/>
            <person name="Davis R.W."/>
        </authorList>
    </citation>
    <scope>NUCLEOTIDE SEQUENCE [LARGE SCALE GENOMIC DNA]</scope>
    <source>
        <strain>cv. Columbia</strain>
    </source>
</reference>
<dbReference type="AlphaFoldDB" id="Q9LPE1"/>
<protein>
    <submittedName>
        <fullName evidence="3">T12C22.17 protein</fullName>
    </submittedName>
</protein>
<dbReference type="PIR" id="C96508">
    <property type="entry name" value="C96508"/>
</dbReference>
<gene>
    <name evidence="3" type="primary">T12C22.17</name>
</gene>
<dbReference type="EMBL" id="AC020576">
    <property type="protein sequence ID" value="AAF78273.1"/>
    <property type="molecule type" value="Genomic_DNA"/>
</dbReference>
<sequence length="339" mass="38254">MVVDSDGEVGENLGFTGKSSASTSERTESPENLKRMMSPDSSSTTTSYFRFVVRIHRSMSLVRCLSLRSVLNPQRYRSSYSFLIHLQNPREEEEPTHKTRSYHSIIHQNSLIGASSTAFSRYRSVFQSPATISSDRFISTFNFSGSGDAVIDWLLQSVVSRSYELHNVADVLVSLNHLLALLNSFTFSQWWVFIIVASLLIRGITVPVMVDMLNNIAKFFKSLRSNQGEVLDKVSFLNKSRGVMYTMLEKEFFGVKGSVIGQGIQVPIFWFSMGELKQNMVEILMSRLRGKILSAELIKNGVLSRGRLVVVVGDGFGIEIQMFDLDFSLILRRRQVSQS</sequence>
<accession>Q9LPE1</accession>
<organism evidence="3">
    <name type="scientific">Arabidopsis thaliana</name>
    <name type="common">Mouse-ear cress</name>
    <dbReference type="NCBI Taxonomy" id="3702"/>
    <lineage>
        <taxon>Eukaryota</taxon>
        <taxon>Viridiplantae</taxon>
        <taxon>Streptophyta</taxon>
        <taxon>Embryophyta</taxon>
        <taxon>Tracheophyta</taxon>
        <taxon>Spermatophyta</taxon>
        <taxon>Magnoliopsida</taxon>
        <taxon>eudicotyledons</taxon>
        <taxon>Gunneridae</taxon>
        <taxon>Pentapetalae</taxon>
        <taxon>rosids</taxon>
        <taxon>malvids</taxon>
        <taxon>Brassicales</taxon>
        <taxon>Brassicaceae</taxon>
        <taxon>Camelineae</taxon>
        <taxon>Arabidopsis</taxon>
    </lineage>
</organism>
<dbReference type="GO" id="GO:0009555">
    <property type="term" value="P:pollen development"/>
    <property type="evidence" value="ECO:0000315"/>
    <property type="project" value="TAIR"/>
</dbReference>
<name>Q9LPE1_ARATH</name>
<feature type="compositionally biased region" description="Basic and acidic residues" evidence="1">
    <location>
        <begin position="25"/>
        <end position="34"/>
    </location>
</feature>
<proteinExistence type="predicted"/>